<dbReference type="Proteomes" id="UP001597101">
    <property type="component" value="Unassembled WGS sequence"/>
</dbReference>
<evidence type="ECO:0008006" key="3">
    <source>
        <dbReference type="Google" id="ProtNLM"/>
    </source>
</evidence>
<gene>
    <name evidence="1" type="ORF">ACFQ14_03030</name>
</gene>
<keyword evidence="2" id="KW-1185">Reference proteome</keyword>
<evidence type="ECO:0000313" key="2">
    <source>
        <dbReference type="Proteomes" id="UP001597101"/>
    </source>
</evidence>
<dbReference type="RefSeq" id="WP_377211218.1">
    <property type="nucleotide sequence ID" value="NZ_JBHTJV010000002.1"/>
</dbReference>
<sequence length="268" mass="30772">MLNGWMTRNRDQNWFENALQVHHDLQSVPHAEKKAYIEQAAQKFGKAAATLNKDLMAARFIDGLADAAPEFVVRLRQMSSTFVNELSRIFKIDRQVAYDLAQKVTDEQLSFRELQNWQKWYHQQTQKIQNAQPTTFDRRERLLSLLALNPPSQLAIPESQTIKLQLLNAFGSLSIYTAEYQSEDTNRNLGIKGVVCSLLGGPRINDAQPGVEHCLGFCFYYDFVIVLFHEREPSIGEIEAIRRANLCVPNKVLYLSQDCNQSNLKYCE</sequence>
<protein>
    <recommendedName>
        <fullName evidence="3">DUF2325 domain-containing protein</fullName>
    </recommendedName>
</protein>
<name>A0ABW3FCE2_9HYPH</name>
<dbReference type="EMBL" id="JBHTJV010000002">
    <property type="protein sequence ID" value="MFD0915373.1"/>
    <property type="molecule type" value="Genomic_DNA"/>
</dbReference>
<evidence type="ECO:0000313" key="1">
    <source>
        <dbReference type="EMBL" id="MFD0915373.1"/>
    </source>
</evidence>
<reference evidence="2" key="1">
    <citation type="journal article" date="2019" name="Int. J. Syst. Evol. Microbiol.">
        <title>The Global Catalogue of Microorganisms (GCM) 10K type strain sequencing project: providing services to taxonomists for standard genome sequencing and annotation.</title>
        <authorList>
            <consortium name="The Broad Institute Genomics Platform"/>
            <consortium name="The Broad Institute Genome Sequencing Center for Infectious Disease"/>
            <person name="Wu L."/>
            <person name="Ma J."/>
        </authorList>
    </citation>
    <scope>NUCLEOTIDE SEQUENCE [LARGE SCALE GENOMIC DNA]</scope>
    <source>
        <strain evidence="2">CCUG 60023</strain>
    </source>
</reference>
<proteinExistence type="predicted"/>
<organism evidence="1 2">
    <name type="scientific">Pseudahrensia aquimaris</name>
    <dbReference type="NCBI Taxonomy" id="744461"/>
    <lineage>
        <taxon>Bacteria</taxon>
        <taxon>Pseudomonadati</taxon>
        <taxon>Pseudomonadota</taxon>
        <taxon>Alphaproteobacteria</taxon>
        <taxon>Hyphomicrobiales</taxon>
        <taxon>Ahrensiaceae</taxon>
        <taxon>Pseudahrensia</taxon>
    </lineage>
</organism>
<comment type="caution">
    <text evidence="1">The sequence shown here is derived from an EMBL/GenBank/DDBJ whole genome shotgun (WGS) entry which is preliminary data.</text>
</comment>
<accession>A0ABW3FCE2</accession>